<dbReference type="InterPro" id="IPR038492">
    <property type="entry name" value="GBBH-like_N_sf"/>
</dbReference>
<dbReference type="Proteomes" id="UP001139971">
    <property type="component" value="Unassembled WGS sequence"/>
</dbReference>
<proteinExistence type="predicted"/>
<name>A0A9X3YKM1_9GAMM</name>
<feature type="domain" description="Gamma-butyrobetaine hydroxylase-like N-terminal" evidence="3">
    <location>
        <begin position="10"/>
        <end position="94"/>
    </location>
</feature>
<organism evidence="4 5">
    <name type="scientific">Tahibacter soli</name>
    <dbReference type="NCBI Taxonomy" id="2983605"/>
    <lineage>
        <taxon>Bacteria</taxon>
        <taxon>Pseudomonadati</taxon>
        <taxon>Pseudomonadota</taxon>
        <taxon>Gammaproteobacteria</taxon>
        <taxon>Lysobacterales</taxon>
        <taxon>Rhodanobacteraceae</taxon>
        <taxon>Tahibacter</taxon>
    </lineage>
</organism>
<reference evidence="4" key="1">
    <citation type="submission" date="2023-02" db="EMBL/GenBank/DDBJ databases">
        <title>Tahibacter soli sp. nov. isolated from soil.</title>
        <authorList>
            <person name="Baek J.H."/>
            <person name="Lee J.K."/>
            <person name="Choi D.G."/>
            <person name="Jeon C.O."/>
        </authorList>
    </citation>
    <scope>NUCLEOTIDE SEQUENCE</scope>
    <source>
        <strain evidence="4">BL</strain>
    </source>
</reference>
<evidence type="ECO:0000259" key="3">
    <source>
        <dbReference type="Pfam" id="PF06155"/>
    </source>
</evidence>
<dbReference type="RefSeq" id="WP_263541721.1">
    <property type="nucleotide sequence ID" value="NZ_JAOVZO020000018.1"/>
</dbReference>
<keyword evidence="5" id="KW-1185">Reference proteome</keyword>
<dbReference type="PANTHER" id="PTHR35303">
    <property type="entry name" value="OS02G0197800 PROTEIN"/>
    <property type="match status" value="1"/>
</dbReference>
<evidence type="ECO:0000313" key="4">
    <source>
        <dbReference type="EMBL" id="MDC8014079.1"/>
    </source>
</evidence>
<sequence>MTATPRPTGITLHRASHVLEVNFDNGESFRLPCEYLRTHSPSAEVQGHGPGQRVLVPGKRNVNIDAIEPVGHYAVLLRFDDGHQTGIFSWPVLYDLGRTQAQAWPAYLAALEAAGLTRD</sequence>
<evidence type="ECO:0000313" key="5">
    <source>
        <dbReference type="Proteomes" id="UP001139971"/>
    </source>
</evidence>
<accession>A0A9X3YKM1</accession>
<dbReference type="InterPro" id="IPR010376">
    <property type="entry name" value="GBBH-like_N"/>
</dbReference>
<comment type="caution">
    <text evidence="4">The sequence shown here is derived from an EMBL/GenBank/DDBJ whole genome shotgun (WGS) entry which is preliminary data.</text>
</comment>
<keyword evidence="1" id="KW-0479">Metal-binding</keyword>
<dbReference type="Gene3D" id="3.30.2020.30">
    <property type="match status" value="1"/>
</dbReference>
<dbReference type="PANTHER" id="PTHR35303:SF5">
    <property type="entry name" value="OS02G0197800 PROTEIN"/>
    <property type="match status" value="1"/>
</dbReference>
<dbReference type="GO" id="GO:0046872">
    <property type="term" value="F:metal ion binding"/>
    <property type="evidence" value="ECO:0007669"/>
    <property type="project" value="UniProtKB-KW"/>
</dbReference>
<evidence type="ECO:0000256" key="2">
    <source>
        <dbReference type="ARBA" id="ARBA00023004"/>
    </source>
</evidence>
<keyword evidence="2" id="KW-0408">Iron</keyword>
<gene>
    <name evidence="4" type="ORF">OD750_016160</name>
</gene>
<dbReference type="EMBL" id="JAOVZO020000018">
    <property type="protein sequence ID" value="MDC8014079.1"/>
    <property type="molecule type" value="Genomic_DNA"/>
</dbReference>
<evidence type="ECO:0000256" key="1">
    <source>
        <dbReference type="ARBA" id="ARBA00022723"/>
    </source>
</evidence>
<dbReference type="AlphaFoldDB" id="A0A9X3YKM1"/>
<protein>
    <submittedName>
        <fullName evidence="4">DUF971 domain-containing protein</fullName>
    </submittedName>
</protein>
<dbReference type="Pfam" id="PF06155">
    <property type="entry name" value="GBBH-like_N"/>
    <property type="match status" value="1"/>
</dbReference>